<comment type="caution">
    <text evidence="1">The sequence shown here is derived from an EMBL/GenBank/DDBJ whole genome shotgun (WGS) entry which is preliminary data.</text>
</comment>
<protein>
    <submittedName>
        <fullName evidence="1">DUF6682 family protein</fullName>
    </submittedName>
</protein>
<accession>A0ACC6RJ42</accession>
<evidence type="ECO:0000313" key="2">
    <source>
        <dbReference type="Proteomes" id="UP001392318"/>
    </source>
</evidence>
<evidence type="ECO:0000313" key="1">
    <source>
        <dbReference type="EMBL" id="MEM5400860.1"/>
    </source>
</evidence>
<reference evidence="1" key="1">
    <citation type="submission" date="2024-01" db="EMBL/GenBank/DDBJ databases">
        <title>The diversity of rhizobia nodulating Mimosa spp. in eleven states of Brazil covering several biomes is determined by host plant, location, and edaphic factors.</title>
        <authorList>
            <person name="Rouws L."/>
            <person name="Barauna A."/>
            <person name="Beukes C."/>
            <person name="De Faria S.M."/>
            <person name="Gross E."/>
            <person name="Dos Reis Junior F.B."/>
            <person name="Simon M."/>
            <person name="Maluk M."/>
            <person name="Odee D.W."/>
            <person name="Kenicer G."/>
            <person name="Young J.P.W."/>
            <person name="Reis V.M."/>
            <person name="Zilli J."/>
            <person name="James E.K."/>
        </authorList>
    </citation>
    <scope>NUCLEOTIDE SEQUENCE</scope>
    <source>
        <strain evidence="1">JPY452</strain>
    </source>
</reference>
<sequence length="229" mass="25142">MGTITCTEIINKAATQLLDTANTRWPRTELLGWISDGQRQIVQMQPNASATTVAFPLVAGTRQTLPANGYLLLDIYRNLGTTGTTPGRAIRIVSRTLLDAQDPDWHIANTNPTTKNYVYDVNDKTAFYVYPPAPGGTYIELCYAQAITDFTQESQTIVIEDTLQTCLLDYVLWRACSKDAEYAPGLQLANMYMSSFMQAMGKVQSVETIDNVNKSLGGNNAQPMPGANS</sequence>
<dbReference type="Proteomes" id="UP001392318">
    <property type="component" value="Unassembled WGS sequence"/>
</dbReference>
<dbReference type="EMBL" id="JAYMRU010000007">
    <property type="protein sequence ID" value="MEM5400860.1"/>
    <property type="molecule type" value="Genomic_DNA"/>
</dbReference>
<organism evidence="1 2">
    <name type="scientific">Paraburkholderia unamae</name>
    <dbReference type="NCBI Taxonomy" id="219649"/>
    <lineage>
        <taxon>Bacteria</taxon>
        <taxon>Pseudomonadati</taxon>
        <taxon>Pseudomonadota</taxon>
        <taxon>Betaproteobacteria</taxon>
        <taxon>Burkholderiales</taxon>
        <taxon>Burkholderiaceae</taxon>
        <taxon>Paraburkholderia</taxon>
    </lineage>
</organism>
<keyword evidence="2" id="KW-1185">Reference proteome</keyword>
<proteinExistence type="predicted"/>
<name>A0ACC6RJ42_9BURK</name>
<gene>
    <name evidence="1" type="ORF">VSR83_12280</name>
</gene>